<proteinExistence type="predicted"/>
<protein>
    <recommendedName>
        <fullName evidence="3">Phage Tail Protein X</fullName>
    </recommendedName>
</protein>
<dbReference type="EMBL" id="CYXY01000005">
    <property type="protein sequence ID" value="CUM87311.1"/>
    <property type="molecule type" value="Genomic_DNA"/>
</dbReference>
<dbReference type="Proteomes" id="UP000095553">
    <property type="component" value="Unassembled WGS sequence"/>
</dbReference>
<name>A0A173SAJ9_ANAHA</name>
<reference evidence="1 2" key="1">
    <citation type="submission" date="2015-09" db="EMBL/GenBank/DDBJ databases">
        <authorList>
            <consortium name="Pathogen Informatics"/>
        </authorList>
    </citation>
    <scope>NUCLEOTIDE SEQUENCE [LARGE SCALE GENOMIC DNA]</scope>
    <source>
        <strain evidence="1 2">2789STDY5834959</strain>
    </source>
</reference>
<sequence length="72" mass="8447">MNDEYTTISGDMWDKIAYEQMGSSFYMDKLIKANLEYMDYYIFPAGITLVIPEIEAEEIEDVPPWKRGLLNE</sequence>
<dbReference type="RefSeq" id="WP_055072571.1">
    <property type="nucleotide sequence ID" value="NZ_CYXY01000005.1"/>
</dbReference>
<evidence type="ECO:0000313" key="2">
    <source>
        <dbReference type="Proteomes" id="UP000095553"/>
    </source>
</evidence>
<gene>
    <name evidence="1" type="ORF">ERS852571_01086</name>
</gene>
<dbReference type="Pfam" id="PF05489">
    <property type="entry name" value="Phage_tail_X"/>
    <property type="match status" value="1"/>
</dbReference>
<dbReference type="AlphaFoldDB" id="A0A173SAJ9"/>
<organism evidence="1 2">
    <name type="scientific">Anaerostipes hadrus</name>
    <dbReference type="NCBI Taxonomy" id="649756"/>
    <lineage>
        <taxon>Bacteria</taxon>
        <taxon>Bacillati</taxon>
        <taxon>Bacillota</taxon>
        <taxon>Clostridia</taxon>
        <taxon>Lachnospirales</taxon>
        <taxon>Lachnospiraceae</taxon>
        <taxon>Anaerostipes</taxon>
    </lineage>
</organism>
<accession>A0A173SAJ9</accession>
<evidence type="ECO:0000313" key="1">
    <source>
        <dbReference type="EMBL" id="CUM87311.1"/>
    </source>
</evidence>
<dbReference type="InterPro" id="IPR008861">
    <property type="entry name" value="GpX-like"/>
</dbReference>
<evidence type="ECO:0008006" key="3">
    <source>
        <dbReference type="Google" id="ProtNLM"/>
    </source>
</evidence>